<dbReference type="NCBIfam" id="NF040941">
    <property type="entry name" value="GGGWT_bact"/>
    <property type="match status" value="1"/>
</dbReference>
<dbReference type="GO" id="GO:0005615">
    <property type="term" value="C:extracellular space"/>
    <property type="evidence" value="ECO:0007669"/>
    <property type="project" value="TreeGrafter"/>
</dbReference>
<dbReference type="PROSITE" id="PS51406">
    <property type="entry name" value="FIBRINOGEN_C_2"/>
    <property type="match status" value="1"/>
</dbReference>
<dbReference type="PANTHER" id="PTHR16146:SF46">
    <property type="entry name" value="INTELECTIN-1A-RELATED"/>
    <property type="match status" value="1"/>
</dbReference>
<dbReference type="EMBL" id="BMAW01099218">
    <property type="protein sequence ID" value="GFS88922.1"/>
    <property type="molecule type" value="Genomic_DNA"/>
</dbReference>
<evidence type="ECO:0000256" key="4">
    <source>
        <dbReference type="ARBA" id="ARBA00023157"/>
    </source>
</evidence>
<comment type="caution">
    <text evidence="7">The sequence shown here is derived from an EMBL/GenBank/DDBJ whole genome shotgun (WGS) entry which is preliminary data.</text>
</comment>
<dbReference type="SUPFAM" id="SSF56496">
    <property type="entry name" value="Fibrinogen C-terminal domain-like"/>
    <property type="match status" value="1"/>
</dbReference>
<dbReference type="Gene3D" id="3.90.215.10">
    <property type="entry name" value="Gamma Fibrinogen, chain A, domain 1"/>
    <property type="match status" value="1"/>
</dbReference>
<keyword evidence="3" id="KW-0106">Calcium</keyword>
<keyword evidence="8" id="KW-1185">Reference proteome</keyword>
<evidence type="ECO:0000256" key="5">
    <source>
        <dbReference type="SAM" id="MobiDB-lite"/>
    </source>
</evidence>
<dbReference type="InterPro" id="IPR014716">
    <property type="entry name" value="Fibrinogen_a/b/g_C_1"/>
</dbReference>
<reference evidence="7" key="1">
    <citation type="submission" date="2020-08" db="EMBL/GenBank/DDBJ databases">
        <title>Multicomponent nature underlies the extraordinary mechanical properties of spider dragline silk.</title>
        <authorList>
            <person name="Kono N."/>
            <person name="Nakamura H."/>
            <person name="Mori M."/>
            <person name="Yoshida Y."/>
            <person name="Ohtoshi R."/>
            <person name="Malay A.D."/>
            <person name="Moran D.A.P."/>
            <person name="Tomita M."/>
            <person name="Numata K."/>
            <person name="Arakawa K."/>
        </authorList>
    </citation>
    <scope>NUCLEOTIDE SEQUENCE</scope>
</reference>
<evidence type="ECO:0000313" key="8">
    <source>
        <dbReference type="Proteomes" id="UP000887013"/>
    </source>
</evidence>
<dbReference type="Proteomes" id="UP000887013">
    <property type="component" value="Unassembled WGS sequence"/>
</dbReference>
<dbReference type="InterPro" id="IPR036056">
    <property type="entry name" value="Fibrinogen-like_C"/>
</dbReference>
<organism evidence="7 8">
    <name type="scientific">Nephila pilipes</name>
    <name type="common">Giant wood spider</name>
    <name type="synonym">Nephila maculata</name>
    <dbReference type="NCBI Taxonomy" id="299642"/>
    <lineage>
        <taxon>Eukaryota</taxon>
        <taxon>Metazoa</taxon>
        <taxon>Ecdysozoa</taxon>
        <taxon>Arthropoda</taxon>
        <taxon>Chelicerata</taxon>
        <taxon>Arachnida</taxon>
        <taxon>Araneae</taxon>
        <taxon>Araneomorphae</taxon>
        <taxon>Entelegynae</taxon>
        <taxon>Araneoidea</taxon>
        <taxon>Nephilidae</taxon>
        <taxon>Nephila</taxon>
    </lineage>
</organism>
<dbReference type="Pfam" id="PF00147">
    <property type="entry name" value="Fibrinogen_C"/>
    <property type="match status" value="1"/>
</dbReference>
<protein>
    <submittedName>
        <fullName evidence="7">Techylectin-5A</fullName>
    </submittedName>
</protein>
<evidence type="ECO:0000256" key="3">
    <source>
        <dbReference type="ARBA" id="ARBA00022837"/>
    </source>
</evidence>
<keyword evidence="2" id="KW-0430">Lectin</keyword>
<evidence type="ECO:0000259" key="6">
    <source>
        <dbReference type="PROSITE" id="PS51406"/>
    </source>
</evidence>
<feature type="domain" description="Fibrinogen C-terminal" evidence="6">
    <location>
        <begin position="63"/>
        <end position="119"/>
    </location>
</feature>
<gene>
    <name evidence="7" type="primary">NCL1_47757</name>
    <name evidence="7" type="ORF">NPIL_607031</name>
</gene>
<keyword evidence="4" id="KW-1015">Disulfide bond</keyword>
<dbReference type="PANTHER" id="PTHR16146">
    <property type="entry name" value="INTELECTIN"/>
    <property type="match status" value="1"/>
</dbReference>
<sequence length="119" mass="13364">MQFKKEILDTLTNCKIMVKILLLFSVILVLILSISAAKLEKLNGATSTIHFAEADRKEEPPKCKKHSKPMDCQEVMDNGNTESGVYTIWPRSRERKCQSIDVYCDMETAGGGWTVSVIP</sequence>
<evidence type="ECO:0000256" key="2">
    <source>
        <dbReference type="ARBA" id="ARBA00022734"/>
    </source>
</evidence>
<name>A0A8X6TAC2_NEPPI</name>
<dbReference type="OrthoDB" id="6145874at2759"/>
<evidence type="ECO:0000313" key="7">
    <source>
        <dbReference type="EMBL" id="GFS88922.1"/>
    </source>
</evidence>
<dbReference type="AlphaFoldDB" id="A0A8X6TAC2"/>
<accession>A0A8X6TAC2</accession>
<keyword evidence="1" id="KW-0479">Metal-binding</keyword>
<dbReference type="InterPro" id="IPR002181">
    <property type="entry name" value="Fibrinogen_a/b/g_C_dom"/>
</dbReference>
<dbReference type="GO" id="GO:0046872">
    <property type="term" value="F:metal ion binding"/>
    <property type="evidence" value="ECO:0007669"/>
    <property type="project" value="UniProtKB-KW"/>
</dbReference>
<evidence type="ECO:0000256" key="1">
    <source>
        <dbReference type="ARBA" id="ARBA00022723"/>
    </source>
</evidence>
<feature type="region of interest" description="Disordered" evidence="5">
    <location>
        <begin position="58"/>
        <end position="78"/>
    </location>
</feature>
<proteinExistence type="predicted"/>
<dbReference type="GO" id="GO:0070492">
    <property type="term" value="F:oligosaccharide binding"/>
    <property type="evidence" value="ECO:0007669"/>
    <property type="project" value="TreeGrafter"/>
</dbReference>